<dbReference type="FunFam" id="3.80.10.10:FF:000601">
    <property type="entry name" value="DNA repair protein Rad7, protein"/>
    <property type="match status" value="1"/>
</dbReference>
<dbReference type="Proteomes" id="UP001172102">
    <property type="component" value="Unassembled WGS sequence"/>
</dbReference>
<feature type="compositionally biased region" description="Basic and acidic residues" evidence="1">
    <location>
        <begin position="100"/>
        <end position="115"/>
    </location>
</feature>
<dbReference type="GO" id="GO:0019005">
    <property type="term" value="C:SCF ubiquitin ligase complex"/>
    <property type="evidence" value="ECO:0007669"/>
    <property type="project" value="TreeGrafter"/>
</dbReference>
<dbReference type="FunFam" id="3.80.10.10:FF:000632">
    <property type="entry name" value="DNA repair protein Rad7, protein"/>
    <property type="match status" value="1"/>
</dbReference>
<reference evidence="3" key="1">
    <citation type="submission" date="2023-06" db="EMBL/GenBank/DDBJ databases">
        <title>Genome-scale phylogeny and comparative genomics of the fungal order Sordariales.</title>
        <authorList>
            <consortium name="Lawrence Berkeley National Laboratory"/>
            <person name="Hensen N."/>
            <person name="Bonometti L."/>
            <person name="Westerberg I."/>
            <person name="Brannstrom I.O."/>
            <person name="Guillou S."/>
            <person name="Cros-Aarteil S."/>
            <person name="Calhoun S."/>
            <person name="Haridas S."/>
            <person name="Kuo A."/>
            <person name="Mondo S."/>
            <person name="Pangilinan J."/>
            <person name="Riley R."/>
            <person name="Labutti K."/>
            <person name="Andreopoulos B."/>
            <person name="Lipzen A."/>
            <person name="Chen C."/>
            <person name="Yanf M."/>
            <person name="Daum C."/>
            <person name="Ng V."/>
            <person name="Clum A."/>
            <person name="Steindorff A."/>
            <person name="Ohm R."/>
            <person name="Martin F."/>
            <person name="Silar P."/>
            <person name="Natvig D."/>
            <person name="Lalanne C."/>
            <person name="Gautier V."/>
            <person name="Ament-Velasquez S.L."/>
            <person name="Kruys A."/>
            <person name="Hutchinson M.I."/>
            <person name="Powell A.J."/>
            <person name="Barry K."/>
            <person name="Miller A.N."/>
            <person name="Grigoriev I.V."/>
            <person name="Debuchy R."/>
            <person name="Gladieux P."/>
            <person name="Thoren M.H."/>
            <person name="Johannesson H."/>
        </authorList>
    </citation>
    <scope>NUCLEOTIDE SEQUENCE</scope>
    <source>
        <strain evidence="3">SMH4607-1</strain>
    </source>
</reference>
<dbReference type="AlphaFoldDB" id="A0AA40AQC0"/>
<dbReference type="SUPFAM" id="SSF52047">
    <property type="entry name" value="RNI-like"/>
    <property type="match status" value="1"/>
</dbReference>
<feature type="compositionally biased region" description="Polar residues" evidence="1">
    <location>
        <begin position="77"/>
        <end position="91"/>
    </location>
</feature>
<keyword evidence="4" id="KW-1185">Reference proteome</keyword>
<dbReference type="InterPro" id="IPR006553">
    <property type="entry name" value="Leu-rich_rpt_Cys-con_subtyp"/>
</dbReference>
<evidence type="ECO:0000259" key="2">
    <source>
        <dbReference type="Pfam" id="PF23550"/>
    </source>
</evidence>
<evidence type="ECO:0000256" key="1">
    <source>
        <dbReference type="SAM" id="MobiDB-lite"/>
    </source>
</evidence>
<dbReference type="Gene3D" id="3.80.10.10">
    <property type="entry name" value="Ribonuclease Inhibitor"/>
    <property type="match status" value="2"/>
</dbReference>
<feature type="domain" description="DNA repair protein rhp7 treble clef" evidence="2">
    <location>
        <begin position="149"/>
        <end position="186"/>
    </location>
</feature>
<gene>
    <name evidence="3" type="ORF">B0H67DRAFT_175318</name>
</gene>
<dbReference type="SMART" id="SM00367">
    <property type="entry name" value="LRR_CC"/>
    <property type="match status" value="3"/>
</dbReference>
<dbReference type="InterPro" id="IPR056451">
    <property type="entry name" value="Znf_Tbcl_Rhp7"/>
</dbReference>
<comment type="caution">
    <text evidence="3">The sequence shown here is derived from an EMBL/GenBank/DDBJ whole genome shotgun (WGS) entry which is preliminary data.</text>
</comment>
<dbReference type="InterPro" id="IPR032675">
    <property type="entry name" value="LRR_dom_sf"/>
</dbReference>
<dbReference type="EMBL" id="JAUKUA010000003">
    <property type="protein sequence ID" value="KAK0720069.1"/>
    <property type="molecule type" value="Genomic_DNA"/>
</dbReference>
<dbReference type="Pfam" id="PF13516">
    <property type="entry name" value="LRR_6"/>
    <property type="match status" value="1"/>
</dbReference>
<feature type="compositionally biased region" description="Polar residues" evidence="1">
    <location>
        <begin position="47"/>
        <end position="56"/>
    </location>
</feature>
<dbReference type="GO" id="GO:0031146">
    <property type="term" value="P:SCF-dependent proteasomal ubiquitin-dependent protein catabolic process"/>
    <property type="evidence" value="ECO:0007669"/>
    <property type="project" value="TreeGrafter"/>
</dbReference>
<feature type="compositionally biased region" description="Low complexity" evidence="1">
    <location>
        <begin position="63"/>
        <end position="76"/>
    </location>
</feature>
<evidence type="ECO:0000313" key="3">
    <source>
        <dbReference type="EMBL" id="KAK0720069.1"/>
    </source>
</evidence>
<sequence>MSRQSRAQRRGAGGIMGPQSALTDFLASHNISANQIRLDAEARRRAAQNNPDGSGEQQDEEATATVTENATATATADTQYDPASTEQSGRGQRNAGAVSKTEKQKKEQKVIEKIKASKKFQKRKRQSGDSDDEDDIARAIFQERSAPLPGQMENCALCKKRFTVTPYSRNAPDGGLLCSRCGRDLDPDDGAPKKKAKRVNAGAGKRRQIQSKILDGDYHPGAKSLMTLCIETLAKNIHLAEDLNNLAPQVIDKIARKLSKQRLLNSTTLSLFLQPSAHDVFIYDAAKLTGDDFIRIFQVVPGLRKLKVCNAIHFKDDIMDYLLSRHINLEAFHLHGANLLSESKWREFLEKKGQSLQSLKVYWTDKHFGDEALSLLATACPNLNRLKVSHNQKVSGEGVMAIAKVKSLQHISLDLRLDVHPDIYVSLLIDIGAGLETFSLTRVPDTDNTVLDAIHNNCQSLQKLRITDSEIMTDEGFVRLFTNWENKPLLFIDFQKCRNLDQAEPRSNPDNIGLCSNGFKALMAHSGKKLVKLNVHACRHISAAAFEEAFSEDKVYPDLVKLEISFCEEVTDFIVGSIFRSCPNLRELNVFGCMKVKDVKVPQGKLLVGMPTAIGMVVDGDD</sequence>
<protein>
    <submittedName>
        <fullName evidence="3">RNI-like protein</fullName>
    </submittedName>
</protein>
<accession>A0AA40AQC0</accession>
<organism evidence="3 4">
    <name type="scientific">Lasiosphaeris hirsuta</name>
    <dbReference type="NCBI Taxonomy" id="260670"/>
    <lineage>
        <taxon>Eukaryota</taxon>
        <taxon>Fungi</taxon>
        <taxon>Dikarya</taxon>
        <taxon>Ascomycota</taxon>
        <taxon>Pezizomycotina</taxon>
        <taxon>Sordariomycetes</taxon>
        <taxon>Sordariomycetidae</taxon>
        <taxon>Sordariales</taxon>
        <taxon>Lasiosphaeriaceae</taxon>
        <taxon>Lasiosphaeris</taxon>
    </lineage>
</organism>
<dbReference type="PANTHER" id="PTHR13318">
    <property type="entry name" value="PARTNER OF PAIRED, ISOFORM B-RELATED"/>
    <property type="match status" value="1"/>
</dbReference>
<feature type="region of interest" description="Disordered" evidence="1">
    <location>
        <begin position="37"/>
        <end position="135"/>
    </location>
</feature>
<dbReference type="InterPro" id="IPR001611">
    <property type="entry name" value="Leu-rich_rpt"/>
</dbReference>
<proteinExistence type="predicted"/>
<feature type="compositionally biased region" description="Basic residues" evidence="1">
    <location>
        <begin position="116"/>
        <end position="125"/>
    </location>
</feature>
<name>A0AA40AQC0_9PEZI</name>
<evidence type="ECO:0000313" key="4">
    <source>
        <dbReference type="Proteomes" id="UP001172102"/>
    </source>
</evidence>
<dbReference type="Pfam" id="PF23550">
    <property type="entry name" value="zf_Tbcl_Rhp7"/>
    <property type="match status" value="1"/>
</dbReference>